<organism evidence="10 11">
    <name type="scientific">Ancylobacter novellus</name>
    <name type="common">Thiobacillus novellus</name>
    <dbReference type="NCBI Taxonomy" id="921"/>
    <lineage>
        <taxon>Bacteria</taxon>
        <taxon>Pseudomonadati</taxon>
        <taxon>Pseudomonadota</taxon>
        <taxon>Alphaproteobacteria</taxon>
        <taxon>Hyphomicrobiales</taxon>
        <taxon>Xanthobacteraceae</taxon>
        <taxon>Ancylobacter</taxon>
    </lineage>
</organism>
<dbReference type="NCBIfam" id="NF008292">
    <property type="entry name" value="PRK11072.1"/>
    <property type="match status" value="1"/>
</dbReference>
<feature type="region of interest" description="Adenylyl removase" evidence="7">
    <location>
        <begin position="1"/>
        <end position="473"/>
    </location>
</feature>
<dbReference type="InterPro" id="IPR013546">
    <property type="entry name" value="PII_UdlTrfase/GS_AdlTrfase"/>
</dbReference>
<gene>
    <name evidence="7" type="primary">glnE</name>
    <name evidence="10" type="ORF">DI565_18915</name>
</gene>
<protein>
    <recommendedName>
        <fullName evidence="7">Bifunctional glutamine synthetase adenylyltransferase/adenylyl-removing enzyme</fullName>
    </recommendedName>
    <alternativeName>
        <fullName evidence="7">ATP:glutamine synthetase adenylyltransferase</fullName>
    </alternativeName>
    <alternativeName>
        <fullName evidence="7">ATase</fullName>
    </alternativeName>
    <domain>
        <recommendedName>
            <fullName evidence="7">Glutamine synthetase adenylyl-L-tyrosine phosphorylase</fullName>
            <ecNumber evidence="7">2.7.7.89</ecNumber>
        </recommendedName>
        <alternativeName>
            <fullName evidence="7">Adenylyl removase</fullName>
            <shortName evidence="7">AR</shortName>
            <shortName evidence="7">AT-N</shortName>
        </alternativeName>
    </domain>
    <domain>
        <recommendedName>
            <fullName evidence="7">Glutamine synthetase adenylyl transferase</fullName>
            <ecNumber evidence="7">2.7.7.42</ecNumber>
        </recommendedName>
        <alternativeName>
            <fullName evidence="7">Adenylyl transferase</fullName>
            <shortName evidence="7">AT</shortName>
            <shortName evidence="7">AT-C</shortName>
        </alternativeName>
    </domain>
</protein>
<feature type="region of interest" description="Adenylyl transferase" evidence="7">
    <location>
        <begin position="477"/>
        <end position="990"/>
    </location>
</feature>
<dbReference type="InterPro" id="IPR023057">
    <property type="entry name" value="GlnE"/>
</dbReference>
<dbReference type="Pfam" id="PF08335">
    <property type="entry name" value="GlnD_UR_UTase"/>
    <property type="match status" value="2"/>
</dbReference>
<dbReference type="GO" id="GO:0005524">
    <property type="term" value="F:ATP binding"/>
    <property type="evidence" value="ECO:0007669"/>
    <property type="project" value="UniProtKB-UniRule"/>
</dbReference>
<dbReference type="GO" id="GO:0005829">
    <property type="term" value="C:cytosol"/>
    <property type="evidence" value="ECO:0007669"/>
    <property type="project" value="TreeGrafter"/>
</dbReference>
<dbReference type="CDD" id="cd05401">
    <property type="entry name" value="NT_GlnE_GlnD_like"/>
    <property type="match status" value="2"/>
</dbReference>
<dbReference type="GO" id="GO:0000287">
    <property type="term" value="F:magnesium ion binding"/>
    <property type="evidence" value="ECO:0007669"/>
    <property type="project" value="UniProtKB-UniRule"/>
</dbReference>
<dbReference type="Gene3D" id="1.20.120.330">
    <property type="entry name" value="Nucleotidyltransferases domain 2"/>
    <property type="match status" value="2"/>
</dbReference>
<evidence type="ECO:0000313" key="11">
    <source>
        <dbReference type="Proteomes" id="UP000249577"/>
    </source>
</evidence>
<dbReference type="AlphaFoldDB" id="A0A2W5K1A4"/>
<dbReference type="InterPro" id="IPR043519">
    <property type="entry name" value="NT_sf"/>
</dbReference>
<name>A0A2W5K1A4_ANCNO</name>
<evidence type="ECO:0000256" key="4">
    <source>
        <dbReference type="ARBA" id="ARBA00022840"/>
    </source>
</evidence>
<accession>A0A2W5K1A4</accession>
<evidence type="ECO:0000256" key="5">
    <source>
        <dbReference type="ARBA" id="ARBA00022842"/>
    </source>
</evidence>
<proteinExistence type="inferred from homology"/>
<dbReference type="PANTHER" id="PTHR30621">
    <property type="entry name" value="GLUTAMINE SYNTHETASE ADENYLYLTRANSFERASE"/>
    <property type="match status" value="1"/>
</dbReference>
<dbReference type="Pfam" id="PF03710">
    <property type="entry name" value="GlnE"/>
    <property type="match status" value="2"/>
</dbReference>
<dbReference type="SUPFAM" id="SSF81593">
    <property type="entry name" value="Nucleotidyltransferase substrate binding subunit/domain"/>
    <property type="match status" value="2"/>
</dbReference>
<dbReference type="EMBL" id="QFPN01000013">
    <property type="protein sequence ID" value="PZQ10866.1"/>
    <property type="molecule type" value="Genomic_DNA"/>
</dbReference>
<keyword evidence="4 7" id="KW-0067">ATP-binding</keyword>
<evidence type="ECO:0000259" key="9">
    <source>
        <dbReference type="Pfam" id="PF08335"/>
    </source>
</evidence>
<dbReference type="GO" id="GO:0008882">
    <property type="term" value="F:[glutamate-ammonia-ligase] adenylyltransferase activity"/>
    <property type="evidence" value="ECO:0007669"/>
    <property type="project" value="UniProtKB-UniRule"/>
</dbReference>
<feature type="domain" description="Glutamate-ammonia ligase adenylyltransferase repeated" evidence="8">
    <location>
        <begin position="582"/>
        <end position="818"/>
    </location>
</feature>
<dbReference type="NCBIfam" id="NF010706">
    <property type="entry name" value="PRK14108.1"/>
    <property type="match status" value="1"/>
</dbReference>
<keyword evidence="3 7" id="KW-0547">Nucleotide-binding</keyword>
<evidence type="ECO:0000256" key="3">
    <source>
        <dbReference type="ARBA" id="ARBA00022741"/>
    </source>
</evidence>
<reference evidence="10 11" key="1">
    <citation type="submission" date="2017-08" db="EMBL/GenBank/DDBJ databases">
        <title>Infants hospitalized years apart are colonized by the same room-sourced microbial strains.</title>
        <authorList>
            <person name="Brooks B."/>
            <person name="Olm M.R."/>
            <person name="Firek B.A."/>
            <person name="Baker R."/>
            <person name="Thomas B.C."/>
            <person name="Morowitz M.J."/>
            <person name="Banfield J.F."/>
        </authorList>
    </citation>
    <scope>NUCLEOTIDE SEQUENCE [LARGE SCALE GENOMIC DNA]</scope>
    <source>
        <strain evidence="10">S2_005_003_R2_43</strain>
    </source>
</reference>
<feature type="domain" description="Glutamate-ammonia ligase adenylyltransferase repeated" evidence="8">
    <location>
        <begin position="110"/>
        <end position="307"/>
    </location>
</feature>
<dbReference type="EC" id="2.7.7.42" evidence="7"/>
<comment type="catalytic activity">
    <reaction evidence="7">
        <text>[glutamine synthetase]-L-tyrosine + ATP = [glutamine synthetase]-O(4)-(5'-adenylyl)-L-tyrosine + diphosphate</text>
        <dbReference type="Rhea" id="RHEA:18589"/>
        <dbReference type="Rhea" id="RHEA-COMP:10660"/>
        <dbReference type="Rhea" id="RHEA-COMP:10661"/>
        <dbReference type="ChEBI" id="CHEBI:30616"/>
        <dbReference type="ChEBI" id="CHEBI:33019"/>
        <dbReference type="ChEBI" id="CHEBI:46858"/>
        <dbReference type="ChEBI" id="CHEBI:83624"/>
        <dbReference type="EC" id="2.7.7.42"/>
    </reaction>
</comment>
<feature type="domain" description="PII-uridylyltransferase/Glutamine-synthetase adenylyltransferase" evidence="9">
    <location>
        <begin position="330"/>
        <end position="470"/>
    </location>
</feature>
<dbReference type="SUPFAM" id="SSF81301">
    <property type="entry name" value="Nucleotidyltransferase"/>
    <property type="match status" value="2"/>
</dbReference>
<dbReference type="PANTHER" id="PTHR30621:SF0">
    <property type="entry name" value="BIFUNCTIONAL GLUTAMINE SYNTHETASE ADENYLYLTRANSFERASE_ADENYLYL-REMOVING ENZYME"/>
    <property type="match status" value="1"/>
</dbReference>
<dbReference type="HAMAP" id="MF_00802">
    <property type="entry name" value="GlnE"/>
    <property type="match status" value="1"/>
</dbReference>
<dbReference type="Proteomes" id="UP000249577">
    <property type="component" value="Unassembled WGS sequence"/>
</dbReference>
<comment type="function">
    <text evidence="7">Involved in the regulation of glutamine synthetase GlnA, a key enzyme in the process to assimilate ammonia. When cellular nitrogen levels are high, the C-terminal adenylyl transferase (AT) inactivates GlnA by covalent transfer of an adenylyl group from ATP to specific tyrosine residue of GlnA, thus reducing its activity. Conversely, when nitrogen levels are low, the N-terminal adenylyl removase (AR) activates GlnA by removing the adenylyl group by phosphorolysis, increasing its activity. The regulatory region of GlnE binds the signal transduction protein PII (GlnB) which indicates the nitrogen status of the cell.</text>
</comment>
<feature type="domain" description="PII-uridylyltransferase/Glutamine-synthetase adenylyltransferase" evidence="9">
    <location>
        <begin position="864"/>
        <end position="935"/>
    </location>
</feature>
<dbReference type="GO" id="GO:0047388">
    <property type="term" value="F:[glutamine synthetase]-adenylyl-L-tyrosine phosphorylase activity"/>
    <property type="evidence" value="ECO:0007669"/>
    <property type="project" value="UniProtKB-EC"/>
</dbReference>
<evidence type="ECO:0000256" key="6">
    <source>
        <dbReference type="ARBA" id="ARBA00023268"/>
    </source>
</evidence>
<comment type="cofactor">
    <cofactor evidence="7">
        <name>Mg(2+)</name>
        <dbReference type="ChEBI" id="CHEBI:18420"/>
    </cofactor>
</comment>
<keyword evidence="1 7" id="KW-0808">Transferase</keyword>
<comment type="caution">
    <text evidence="10">The sequence shown here is derived from an EMBL/GenBank/DDBJ whole genome shotgun (WGS) entry which is preliminary data.</text>
</comment>
<comment type="catalytic activity">
    <reaction evidence="7">
        <text>[glutamine synthetase]-O(4)-(5'-adenylyl)-L-tyrosine + phosphate = [glutamine synthetase]-L-tyrosine + ADP</text>
        <dbReference type="Rhea" id="RHEA:43716"/>
        <dbReference type="Rhea" id="RHEA-COMP:10660"/>
        <dbReference type="Rhea" id="RHEA-COMP:10661"/>
        <dbReference type="ChEBI" id="CHEBI:43474"/>
        <dbReference type="ChEBI" id="CHEBI:46858"/>
        <dbReference type="ChEBI" id="CHEBI:83624"/>
        <dbReference type="ChEBI" id="CHEBI:456216"/>
        <dbReference type="EC" id="2.7.7.89"/>
    </reaction>
</comment>
<dbReference type="Gene3D" id="1.20.120.1510">
    <property type="match status" value="1"/>
</dbReference>
<evidence type="ECO:0000256" key="2">
    <source>
        <dbReference type="ARBA" id="ARBA00022695"/>
    </source>
</evidence>
<keyword evidence="2 7" id="KW-0548">Nucleotidyltransferase</keyword>
<comment type="similarity">
    <text evidence="7">Belongs to the GlnE family.</text>
</comment>
<dbReference type="GO" id="GO:0000820">
    <property type="term" value="P:regulation of glutamine family amino acid metabolic process"/>
    <property type="evidence" value="ECO:0007669"/>
    <property type="project" value="UniProtKB-UniRule"/>
</dbReference>
<dbReference type="Gene3D" id="3.30.460.10">
    <property type="entry name" value="Beta Polymerase, domain 2"/>
    <property type="match status" value="2"/>
</dbReference>
<evidence type="ECO:0000259" key="8">
    <source>
        <dbReference type="Pfam" id="PF03710"/>
    </source>
</evidence>
<evidence type="ECO:0000256" key="1">
    <source>
        <dbReference type="ARBA" id="ARBA00022679"/>
    </source>
</evidence>
<dbReference type="InterPro" id="IPR005190">
    <property type="entry name" value="GlnE_rpt_dom"/>
</dbReference>
<keyword evidence="5 7" id="KW-0460">Magnesium</keyword>
<keyword evidence="6 7" id="KW-0511">Multifunctional enzyme</keyword>
<dbReference type="EC" id="2.7.7.89" evidence="7"/>
<sequence>MAARSSARKKTGPSLDEEALAARLVAAPVVEDRDGARRRLEALLEEEGAGDLAEIASYEPARALLEGVAEGSPFLWGLIDRDAGRAARVLRESPEARLGAVVEDMRTAGDAKDRAGLAAALRRGRAEAALLIGLADIGGVWDAGRVIGALSRVAEAAIRAALRSALRDAHEAGRLVLPDPKNPENGSGLFVLGMGKLGAGELNYSSDVDLIVFYDPEIIRPAEGEEPTTLFVRVVQTMAKLLQERTADGYVARVDLRLRPDPGSTPVALSRDAALSYYESVGQNWERAAMIKARVVAGDQAAGEAFLSELRPFVWRRSLDHAAIADIHAMKRQIHAHKGHGAIAVEGHNLKLGRGGIREIEFFVQTQQLVAGGRNPVLRSRPTVETLAALAEAGWITPKARDELTEAYFFLRGLEHRIQMVEDAQTHTLPDTEDAFLRFVRFAGYESRDAFAKALTRRLRTVQRHYARLFEDAPALSSEIGSLVFTGQEDDPDTLKTIAGLGYAEPSSVAATVRGWHHGRYASMRSVRARELLTELTPTLLDVFAKSGRPDAAINGLDKALEMTTGGVALLALMRAHPDVLKLLATVLGAAPRLGETLARRPRVLDALLDPAFFSHLPSREEVRARVDQALSEARSYEDMLDRARIVGQELKTLVGLRVASGTVAADQAGFAYARVADSLVEALYEQAEKELVRVHGRVKGGAAAVVALGRLGGEEMTASSDLDLILLYEHPEGALETDGDRPIAPAQFYARLTQRLVAALSAPTAEGVLYEVDFRLRPSGRAGPLATRLKAFETYQREEAETWEHMALSRARVVAGPLAFRRTVGRAIGKVLTMKRDRKKVAKDVVEMRALLDKEKGGGGPWNLKHAPGGLVDVEFVAQALQLAFAHEKPGVLYTVTAPALDRAREQGVLDEADWDALRSAARLQADLTQTLRLALDGPFDPESEGCEGLKQLLARVGEAPDFRTLTAGLVEHQKAARASFRRVMKGLG</sequence>
<evidence type="ECO:0000256" key="7">
    <source>
        <dbReference type="HAMAP-Rule" id="MF_00802"/>
    </source>
</evidence>
<evidence type="ECO:0000313" key="10">
    <source>
        <dbReference type="EMBL" id="PZQ10866.1"/>
    </source>
</evidence>